<reference evidence="1 2" key="1">
    <citation type="submission" date="2020-04" db="EMBL/GenBank/DDBJ databases">
        <authorList>
            <person name="Alioto T."/>
            <person name="Alioto T."/>
            <person name="Gomez Garrido J."/>
        </authorList>
    </citation>
    <scope>NUCLEOTIDE SEQUENCE [LARGE SCALE GENOMIC DNA]</scope>
</reference>
<dbReference type="Proteomes" id="UP000494165">
    <property type="component" value="Unassembled WGS sequence"/>
</dbReference>
<name>A0A8S1CB96_9INSE</name>
<evidence type="ECO:0008006" key="3">
    <source>
        <dbReference type="Google" id="ProtNLM"/>
    </source>
</evidence>
<dbReference type="PANTHER" id="PTHR14520:SF4">
    <property type="entry name" value="LARGE RIBOSOMAL SUBUNIT PROTEIN ML63"/>
    <property type="match status" value="1"/>
</dbReference>
<dbReference type="InterPro" id="IPR016576">
    <property type="entry name" value="Ribosomal_mL63"/>
</dbReference>
<keyword evidence="2" id="KW-1185">Reference proteome</keyword>
<sequence length="105" mass="13048">MRLNLVLESFKRMPRGHIWRGKQRFIREVTPLEKENMRQKLRVEEENLFYLRHPYLTFAQEELYQKAHPSKDPERVKFETRRAKSKPNVTIEERLDYLRCRESWD</sequence>
<dbReference type="GO" id="GO:0032543">
    <property type="term" value="P:mitochondrial translation"/>
    <property type="evidence" value="ECO:0007669"/>
    <property type="project" value="TreeGrafter"/>
</dbReference>
<gene>
    <name evidence="1" type="ORF">CLODIP_2_CD14389</name>
</gene>
<dbReference type="EMBL" id="CADEPI010000009">
    <property type="protein sequence ID" value="CAB3362729.1"/>
    <property type="molecule type" value="Genomic_DNA"/>
</dbReference>
<proteinExistence type="predicted"/>
<organism evidence="1 2">
    <name type="scientific">Cloeon dipterum</name>
    <dbReference type="NCBI Taxonomy" id="197152"/>
    <lineage>
        <taxon>Eukaryota</taxon>
        <taxon>Metazoa</taxon>
        <taxon>Ecdysozoa</taxon>
        <taxon>Arthropoda</taxon>
        <taxon>Hexapoda</taxon>
        <taxon>Insecta</taxon>
        <taxon>Pterygota</taxon>
        <taxon>Palaeoptera</taxon>
        <taxon>Ephemeroptera</taxon>
        <taxon>Pisciforma</taxon>
        <taxon>Baetidae</taxon>
        <taxon>Cloeon</taxon>
    </lineage>
</organism>
<evidence type="ECO:0000313" key="1">
    <source>
        <dbReference type="EMBL" id="CAB3362729.1"/>
    </source>
</evidence>
<dbReference type="PANTHER" id="PTHR14520">
    <property type="entry name" value="MITOCHONDRIAL RIBOSOMAL PROTEIN 63"/>
    <property type="match status" value="1"/>
</dbReference>
<evidence type="ECO:0000313" key="2">
    <source>
        <dbReference type="Proteomes" id="UP000494165"/>
    </source>
</evidence>
<comment type="caution">
    <text evidence="1">The sequence shown here is derived from an EMBL/GenBank/DDBJ whole genome shotgun (WGS) entry which is preliminary data.</text>
</comment>
<dbReference type="Pfam" id="PF14978">
    <property type="entry name" value="MRP-63"/>
    <property type="match status" value="1"/>
</dbReference>
<dbReference type="AlphaFoldDB" id="A0A8S1CB96"/>
<protein>
    <recommendedName>
        <fullName evidence="3">Ribosomal protein 63, mitochondrial</fullName>
    </recommendedName>
</protein>
<dbReference type="GO" id="GO:0003735">
    <property type="term" value="F:structural constituent of ribosome"/>
    <property type="evidence" value="ECO:0007669"/>
    <property type="project" value="TreeGrafter"/>
</dbReference>
<dbReference type="GO" id="GO:0005761">
    <property type="term" value="C:mitochondrial ribosome"/>
    <property type="evidence" value="ECO:0007669"/>
    <property type="project" value="InterPro"/>
</dbReference>
<accession>A0A8S1CB96</accession>
<dbReference type="OrthoDB" id="6019958at2759"/>